<dbReference type="RefSeq" id="WP_029429187.1">
    <property type="nucleotide sequence ID" value="NZ_CP012801.1"/>
</dbReference>
<reference evidence="3 4" key="1">
    <citation type="journal article" date="2015" name="Science">
        <title>Genetic determinants of in vivo fitness and diet responsiveness in multiple human gut Bacteroides.</title>
        <authorList>
            <person name="Wu M."/>
            <person name="McNulty N.P."/>
            <person name="Rodionov D.A."/>
            <person name="Khoroshkin M.S."/>
            <person name="Griffin N.W."/>
            <person name="Cheng J."/>
            <person name="Latreille P."/>
            <person name="Kerstetter R.A."/>
            <person name="Terrapon N."/>
            <person name="Henrissat B."/>
            <person name="Osterman A.L."/>
            <person name="Gordon J.I."/>
        </authorList>
    </citation>
    <scope>NUCLEOTIDE SEQUENCE [LARGE SCALE GENOMIC DNA]</scope>
    <source>
        <strain evidence="3 4">WH2</strain>
    </source>
</reference>
<dbReference type="Pfam" id="PF02357">
    <property type="entry name" value="NusG"/>
    <property type="match status" value="1"/>
</dbReference>
<sequence length="95" mass="11267">MILQDIKSRLNETRNWYIVLTLPRKERKTKETLENKGMITYLPTIYVKRRWKEQVKEIQIPAVNRCVFIYATSTELEGLKGIYPTLPIEMTEVGH</sequence>
<dbReference type="AlphaFoldDB" id="A0A0P0FU97"/>
<evidence type="ECO:0000256" key="1">
    <source>
        <dbReference type="ARBA" id="ARBA00023163"/>
    </source>
</evidence>
<dbReference type="KEGG" id="bcel:BcellWH2_01587"/>
<dbReference type="InterPro" id="IPR036735">
    <property type="entry name" value="NGN_dom_sf"/>
</dbReference>
<dbReference type="SUPFAM" id="SSF82679">
    <property type="entry name" value="N-utilization substance G protein NusG, N-terminal domain"/>
    <property type="match status" value="1"/>
</dbReference>
<organism evidence="3 4">
    <name type="scientific">Bacteroides cellulosilyticus</name>
    <dbReference type="NCBI Taxonomy" id="246787"/>
    <lineage>
        <taxon>Bacteria</taxon>
        <taxon>Pseudomonadati</taxon>
        <taxon>Bacteroidota</taxon>
        <taxon>Bacteroidia</taxon>
        <taxon>Bacteroidales</taxon>
        <taxon>Bacteroidaceae</taxon>
        <taxon>Bacteroides</taxon>
    </lineage>
</organism>
<dbReference type="Proteomes" id="UP000061809">
    <property type="component" value="Chromosome"/>
</dbReference>
<protein>
    <submittedName>
        <fullName evidence="3">Transcription antitermination protein RfaH</fullName>
    </submittedName>
</protein>
<dbReference type="PATRIC" id="fig|246787.4.peg.1632"/>
<keyword evidence="1" id="KW-0804">Transcription</keyword>
<dbReference type="Gene3D" id="3.30.70.940">
    <property type="entry name" value="NusG, N-terminal domain"/>
    <property type="match status" value="1"/>
</dbReference>
<dbReference type="GO" id="GO:0006354">
    <property type="term" value="P:DNA-templated transcription elongation"/>
    <property type="evidence" value="ECO:0007669"/>
    <property type="project" value="InterPro"/>
</dbReference>
<evidence type="ECO:0000313" key="4">
    <source>
        <dbReference type="Proteomes" id="UP000061809"/>
    </source>
</evidence>
<name>A0A0P0FU97_9BACE</name>
<evidence type="ECO:0000313" key="3">
    <source>
        <dbReference type="EMBL" id="ALJ58841.1"/>
    </source>
</evidence>
<dbReference type="CDD" id="cd09895">
    <property type="entry name" value="NGN_SP_UpxY"/>
    <property type="match status" value="1"/>
</dbReference>
<gene>
    <name evidence="3" type="primary">rfaH_5</name>
    <name evidence="3" type="ORF">BcellWH2_01587</name>
</gene>
<proteinExistence type="predicted"/>
<feature type="domain" description="NusG-like N-terminal" evidence="2">
    <location>
        <begin position="15"/>
        <end position="75"/>
    </location>
</feature>
<dbReference type="EMBL" id="CP012801">
    <property type="protein sequence ID" value="ALJ58841.1"/>
    <property type="molecule type" value="Genomic_DNA"/>
</dbReference>
<accession>A0A0P0FU97</accession>
<evidence type="ECO:0000259" key="2">
    <source>
        <dbReference type="Pfam" id="PF02357"/>
    </source>
</evidence>
<dbReference type="InterPro" id="IPR006645">
    <property type="entry name" value="NGN-like_dom"/>
</dbReference>